<feature type="transmembrane region" description="Helical" evidence="6">
    <location>
        <begin position="447"/>
        <end position="471"/>
    </location>
</feature>
<protein>
    <recommendedName>
        <fullName evidence="9">Amino acid transporter</fullName>
    </recommendedName>
</protein>
<feature type="transmembrane region" description="Helical" evidence="6">
    <location>
        <begin position="387"/>
        <end position="405"/>
    </location>
</feature>
<feature type="transmembrane region" description="Helical" evidence="6">
    <location>
        <begin position="84"/>
        <end position="109"/>
    </location>
</feature>
<feature type="transmembrane region" description="Helical" evidence="6">
    <location>
        <begin position="283"/>
        <end position="304"/>
    </location>
</feature>
<dbReference type="EMBL" id="CABFNP030000582">
    <property type="protein sequence ID" value="CAI6046015.1"/>
    <property type="molecule type" value="Genomic_DNA"/>
</dbReference>
<keyword evidence="2" id="KW-0813">Transport</keyword>
<sequence length="480" mass="52118">MEESPKQPKPSTGVVDEVALSGSGTDEITMNDDFFLEQMGYNPQMKREFSPFQLICSAFTVTNSWLGVASGFTSGITAAGPASITYGLILMFILNIFVAISLSELISAMPTSGGQYYWALTLAPKKVSRVAAYITGVCNLFAAYCVTASSSIAVSQFVFGCIKLACPSVDISEWRIYLLAVAMNLIGAILNLWTKAIATSVIVGLWVSLLTCIALTIVIPVRSHAHTDATFIFATLENSSGWASDGIAFVVGLINANFPFAFLDSAAHLAEETPNPARNVPRAIIFTVCIGFCTAFPFACGILYSMTEYDRVLNTPTRIPLIELLNVSFQNQNAAITAVSFITLAYIFSLFPQQAYQSRMCWAFARDNGMPFSRIWSQVHPKTNVPLNAHILSVCIVIVLTLIYIASSTAFASLITGVIVFPYLTYLIPIASSIWRGKNQPKGPFHLGVLGVIAKIITLVFCLFTIVMYSFPFVMPATAT</sequence>
<keyword evidence="3 6" id="KW-0812">Transmembrane</keyword>
<dbReference type="GO" id="GO:0016020">
    <property type="term" value="C:membrane"/>
    <property type="evidence" value="ECO:0007669"/>
    <property type="project" value="UniProtKB-SubCell"/>
</dbReference>
<feature type="transmembrane region" description="Helical" evidence="6">
    <location>
        <begin position="130"/>
        <end position="154"/>
    </location>
</feature>
<feature type="transmembrane region" description="Helical" evidence="6">
    <location>
        <begin position="411"/>
        <end position="435"/>
    </location>
</feature>
<feature type="transmembrane region" description="Helical" evidence="6">
    <location>
        <begin position="174"/>
        <end position="194"/>
    </location>
</feature>
<dbReference type="InterPro" id="IPR002293">
    <property type="entry name" value="AA/rel_permease1"/>
</dbReference>
<dbReference type="AlphaFoldDB" id="A0AA35PTS0"/>
<reference evidence="7" key="1">
    <citation type="submission" date="2023-01" db="EMBL/GenBank/DDBJ databases">
        <authorList>
            <person name="Piombo E."/>
        </authorList>
    </citation>
    <scope>NUCLEOTIDE SEQUENCE</scope>
</reference>
<evidence type="ECO:0000256" key="4">
    <source>
        <dbReference type="ARBA" id="ARBA00022989"/>
    </source>
</evidence>
<evidence type="ECO:0000313" key="8">
    <source>
        <dbReference type="Proteomes" id="UP001160390"/>
    </source>
</evidence>
<feature type="transmembrane region" description="Helical" evidence="6">
    <location>
        <begin position="241"/>
        <end position="263"/>
    </location>
</feature>
<organism evidence="7 8">
    <name type="scientific">Clonostachys chloroleuca</name>
    <dbReference type="NCBI Taxonomy" id="1926264"/>
    <lineage>
        <taxon>Eukaryota</taxon>
        <taxon>Fungi</taxon>
        <taxon>Dikarya</taxon>
        <taxon>Ascomycota</taxon>
        <taxon>Pezizomycotina</taxon>
        <taxon>Sordariomycetes</taxon>
        <taxon>Hypocreomycetidae</taxon>
        <taxon>Hypocreales</taxon>
        <taxon>Bionectriaceae</taxon>
        <taxon>Clonostachys</taxon>
    </lineage>
</organism>
<dbReference type="PANTHER" id="PTHR45649:SF7">
    <property type="entry name" value="CHOLINE TRANSPORT PROTEIN"/>
    <property type="match status" value="1"/>
</dbReference>
<dbReference type="Gene3D" id="1.20.1740.10">
    <property type="entry name" value="Amino acid/polyamine transporter I"/>
    <property type="match status" value="1"/>
</dbReference>
<keyword evidence="5 6" id="KW-0472">Membrane</keyword>
<comment type="caution">
    <text evidence="7">The sequence shown here is derived from an EMBL/GenBank/DDBJ whole genome shotgun (WGS) entry which is preliminary data.</text>
</comment>
<evidence type="ECO:0000256" key="1">
    <source>
        <dbReference type="ARBA" id="ARBA00004141"/>
    </source>
</evidence>
<evidence type="ECO:0000313" key="7">
    <source>
        <dbReference type="EMBL" id="CAI6046015.1"/>
    </source>
</evidence>
<keyword evidence="8" id="KW-1185">Reference proteome</keyword>
<keyword evidence="4 6" id="KW-1133">Transmembrane helix</keyword>
<dbReference type="GO" id="GO:0022857">
    <property type="term" value="F:transmembrane transporter activity"/>
    <property type="evidence" value="ECO:0007669"/>
    <property type="project" value="InterPro"/>
</dbReference>
<dbReference type="Pfam" id="PF13520">
    <property type="entry name" value="AA_permease_2"/>
    <property type="match status" value="1"/>
</dbReference>
<feature type="transmembrane region" description="Helical" evidence="6">
    <location>
        <begin position="52"/>
        <end position="72"/>
    </location>
</feature>
<evidence type="ECO:0000256" key="5">
    <source>
        <dbReference type="ARBA" id="ARBA00023136"/>
    </source>
</evidence>
<feature type="transmembrane region" description="Helical" evidence="6">
    <location>
        <begin position="201"/>
        <end position="221"/>
    </location>
</feature>
<comment type="subcellular location">
    <subcellularLocation>
        <location evidence="1">Membrane</location>
        <topology evidence="1">Multi-pass membrane protein</topology>
    </subcellularLocation>
</comment>
<evidence type="ECO:0000256" key="6">
    <source>
        <dbReference type="SAM" id="Phobius"/>
    </source>
</evidence>
<feature type="non-terminal residue" evidence="7">
    <location>
        <position position="480"/>
    </location>
</feature>
<evidence type="ECO:0000256" key="3">
    <source>
        <dbReference type="ARBA" id="ARBA00022692"/>
    </source>
</evidence>
<dbReference type="PANTHER" id="PTHR45649">
    <property type="entry name" value="AMINO-ACID PERMEASE BAT1"/>
    <property type="match status" value="1"/>
</dbReference>
<evidence type="ECO:0008006" key="9">
    <source>
        <dbReference type="Google" id="ProtNLM"/>
    </source>
</evidence>
<accession>A0AA35PTS0</accession>
<evidence type="ECO:0000256" key="2">
    <source>
        <dbReference type="ARBA" id="ARBA00022448"/>
    </source>
</evidence>
<dbReference type="PIRSF" id="PIRSF006060">
    <property type="entry name" value="AA_transporter"/>
    <property type="match status" value="1"/>
</dbReference>
<proteinExistence type="predicted"/>
<feature type="transmembrane region" description="Helical" evidence="6">
    <location>
        <begin position="334"/>
        <end position="351"/>
    </location>
</feature>
<dbReference type="Proteomes" id="UP001160390">
    <property type="component" value="Unassembled WGS sequence"/>
</dbReference>
<gene>
    <name evidence="7" type="ORF">CCHLO57077_00012982</name>
</gene>
<name>A0AA35PTS0_9HYPO</name>